<dbReference type="InterPro" id="IPR029060">
    <property type="entry name" value="PIN-like_dom_sf"/>
</dbReference>
<dbReference type="SUPFAM" id="SSF88723">
    <property type="entry name" value="PIN domain-like"/>
    <property type="match status" value="1"/>
</dbReference>
<dbReference type="AlphaFoldDB" id="A0A9D3X2T5"/>
<evidence type="ECO:0000256" key="9">
    <source>
        <dbReference type="ARBA" id="ARBA00065429"/>
    </source>
</evidence>
<evidence type="ECO:0000256" key="6">
    <source>
        <dbReference type="ARBA" id="ARBA00023163"/>
    </source>
</evidence>
<keyword evidence="6" id="KW-0804">Transcription</keyword>
<accession>A0A9D3X2T5</accession>
<sequence length="726" mass="82449">GSGSEGGARRGRRCVARLLREFGLKRATMGIKGLQWFVANACPDACTMVNLKEMAEKYHISHPDSPPVIVVDAMCCIRHWYTPESWVCGGQWQEYLVNLQDFIKAFMAADIKLVFCFDGVVEQKKRDEWVKRRLKNNKEIARIFQFLKSYRQQPGRGMFFIPSGLATFTRFALKSLGQETICSLQEADYEVASYGLQNNCMGILGQDTDYLIYNTSPYFSINNLCLDRMVTVMYSRENLCHALGLNITDLPLFACLLGNDIVPEDILEGFWRKCVASCPPKSQSYDKRANIILAVASYISRIPCSYGSLKDLEEMLPLASDKKLLYRGVESYLLPGQQSPWLPPIVSNSQILKQETAICPDQEIFQLAKEQHVRAENYMVYNVLSKGEVECSNTLEDELDTELPGQALIYRPVRQHIYSVLLESRKDTCGAYPIVKEWFVYFGNPMEQPDLVQPIQLDIPGGTPSLRTLWLTKGPEVQTLRYSMFLACFHLQDIVEEFQLLDAPVAAVCCLLIYLTLQVDSLSLEDLNAFVAHTLCLQGKSAAQLTGLQLAQVDSRAVQLGSLFIRGLTTLIMANSACGFPINMDDLMPWKVFDGKLFQEKYQQSHRGCSLEELLEGNGSLHTQFQNLKSFICKACVVKKRTIQSRRRGNGFITEMQEGGRDCSFQQAHATSFVPPYHSQNRGFQWRGPQPYFYGSEAQPSGRGHRDQRRLQGQRRRFQLAPRWPR</sequence>
<organism evidence="13 14">
    <name type="scientific">Mauremys mutica</name>
    <name type="common">yellowpond turtle</name>
    <dbReference type="NCBI Taxonomy" id="74926"/>
    <lineage>
        <taxon>Eukaryota</taxon>
        <taxon>Metazoa</taxon>
        <taxon>Chordata</taxon>
        <taxon>Craniata</taxon>
        <taxon>Vertebrata</taxon>
        <taxon>Euteleostomi</taxon>
        <taxon>Archelosauria</taxon>
        <taxon>Testudinata</taxon>
        <taxon>Testudines</taxon>
        <taxon>Cryptodira</taxon>
        <taxon>Durocryptodira</taxon>
        <taxon>Testudinoidea</taxon>
        <taxon>Geoemydidae</taxon>
        <taxon>Geoemydinae</taxon>
        <taxon>Mauremys</taxon>
    </lineage>
</organism>
<keyword evidence="14" id="KW-1185">Reference proteome</keyword>
<dbReference type="PANTHER" id="PTHR15976:SF17">
    <property type="entry name" value="CONSTITUTIVE COACTIVATOR OF PEROXISOME PROLIFERATOR-ACTIVATED RECEPTOR GAMMA"/>
    <property type="match status" value="1"/>
</dbReference>
<comment type="subcellular location">
    <subcellularLocation>
        <location evidence="1">Nucleus</location>
    </subcellularLocation>
</comment>
<keyword evidence="7" id="KW-0539">Nucleus</keyword>
<dbReference type="PANTHER" id="PTHR15976">
    <property type="entry name" value="CONSTITUTIVE COACTIVATOR OF PEROXISOME PROLIFERATOR-ACTIVATED RECEPTOR GAMMA"/>
    <property type="match status" value="1"/>
</dbReference>
<evidence type="ECO:0000256" key="12">
    <source>
        <dbReference type="SAM" id="MobiDB-lite"/>
    </source>
</evidence>
<evidence type="ECO:0000256" key="2">
    <source>
        <dbReference type="ARBA" id="ARBA00009495"/>
    </source>
</evidence>
<dbReference type="GO" id="GO:0045444">
    <property type="term" value="P:fat cell differentiation"/>
    <property type="evidence" value="ECO:0007669"/>
    <property type="project" value="TreeGrafter"/>
</dbReference>
<evidence type="ECO:0000256" key="10">
    <source>
        <dbReference type="ARBA" id="ARBA00067859"/>
    </source>
</evidence>
<proteinExistence type="inferred from homology"/>
<dbReference type="GO" id="GO:0035357">
    <property type="term" value="P:peroxisome proliferator activated receptor signaling pathway"/>
    <property type="evidence" value="ECO:0007669"/>
    <property type="project" value="TreeGrafter"/>
</dbReference>
<dbReference type="GO" id="GO:0005634">
    <property type="term" value="C:nucleus"/>
    <property type="evidence" value="ECO:0007669"/>
    <property type="project" value="UniProtKB-SubCell"/>
</dbReference>
<reference evidence="13" key="1">
    <citation type="submission" date="2021-09" db="EMBL/GenBank/DDBJ databases">
        <title>The genome of Mauremys mutica provides insights into the evolution of semi-aquatic lifestyle.</title>
        <authorList>
            <person name="Gong S."/>
            <person name="Gao Y."/>
        </authorList>
    </citation>
    <scope>NUCLEOTIDE SEQUENCE</scope>
    <source>
        <strain evidence="13">MM-2020</strain>
        <tissue evidence="13">Muscle</tissue>
    </source>
</reference>
<feature type="region of interest" description="Disordered" evidence="12">
    <location>
        <begin position="695"/>
        <end position="726"/>
    </location>
</feature>
<gene>
    <name evidence="13" type="ORF">KIL84_016598</name>
</gene>
<dbReference type="FunFam" id="3.40.50.1010:FF:000013">
    <property type="entry name" value="Constitutive coactivator of peroxisome proliferator-activated receptor gamma"/>
    <property type="match status" value="1"/>
</dbReference>
<keyword evidence="5" id="KW-0010">Activator</keyword>
<dbReference type="Proteomes" id="UP000827986">
    <property type="component" value="Unassembled WGS sequence"/>
</dbReference>
<feature type="non-terminal residue" evidence="13">
    <location>
        <position position="1"/>
    </location>
</feature>
<evidence type="ECO:0000256" key="4">
    <source>
        <dbReference type="ARBA" id="ARBA00023015"/>
    </source>
</evidence>
<evidence type="ECO:0000256" key="8">
    <source>
        <dbReference type="ARBA" id="ARBA00057492"/>
    </source>
</evidence>
<comment type="function">
    <text evidence="8">Functions as a transactivator of PPARG and ESR1. Functions in adipogenesis through PPARG activation.</text>
</comment>
<dbReference type="CDD" id="cd18672">
    <property type="entry name" value="PIN_FAM120B-like"/>
    <property type="match status" value="1"/>
</dbReference>
<dbReference type="Gene3D" id="3.40.50.1010">
    <property type="entry name" value="5'-nuclease"/>
    <property type="match status" value="1"/>
</dbReference>
<comment type="subunit">
    <text evidence="9">Interacts with ESR1 and RXRA. Interacts with PPARG; in a ligand-independent manner.</text>
</comment>
<evidence type="ECO:0000256" key="3">
    <source>
        <dbReference type="ARBA" id="ARBA00022782"/>
    </source>
</evidence>
<protein>
    <recommendedName>
        <fullName evidence="10">Constitutive coactivator of peroxisome proliferator-activated receptor gamma</fullName>
    </recommendedName>
    <alternativeName>
        <fullName evidence="11">Protein FAM120B</fullName>
    </alternativeName>
</protein>
<evidence type="ECO:0000256" key="7">
    <source>
        <dbReference type="ARBA" id="ARBA00023242"/>
    </source>
</evidence>
<comment type="caution">
    <text evidence="13">The sequence shown here is derived from an EMBL/GenBank/DDBJ whole genome shotgun (WGS) entry which is preliminary data.</text>
</comment>
<evidence type="ECO:0000256" key="1">
    <source>
        <dbReference type="ARBA" id="ARBA00004123"/>
    </source>
</evidence>
<dbReference type="EMBL" id="JAHDVG010000482">
    <property type="protein sequence ID" value="KAH1172759.1"/>
    <property type="molecule type" value="Genomic_DNA"/>
</dbReference>
<keyword evidence="3" id="KW-0221">Differentiation</keyword>
<evidence type="ECO:0000256" key="5">
    <source>
        <dbReference type="ARBA" id="ARBA00023159"/>
    </source>
</evidence>
<evidence type="ECO:0000313" key="14">
    <source>
        <dbReference type="Proteomes" id="UP000827986"/>
    </source>
</evidence>
<comment type="similarity">
    <text evidence="2">Belongs to the constitutive coactivator of PPAR-gamma family.</text>
</comment>
<name>A0A9D3X2T5_9SAUR</name>
<evidence type="ECO:0000256" key="11">
    <source>
        <dbReference type="ARBA" id="ARBA00081567"/>
    </source>
</evidence>
<evidence type="ECO:0000313" key="13">
    <source>
        <dbReference type="EMBL" id="KAH1172759.1"/>
    </source>
</evidence>
<dbReference type="InterPro" id="IPR026784">
    <property type="entry name" value="Coact_PPARg"/>
</dbReference>
<keyword evidence="4" id="KW-0805">Transcription regulation</keyword>
<feature type="compositionally biased region" description="Basic residues" evidence="12">
    <location>
        <begin position="706"/>
        <end position="718"/>
    </location>
</feature>